<dbReference type="Gene3D" id="3.10.450.50">
    <property type="match status" value="1"/>
</dbReference>
<keyword evidence="1" id="KW-0732">Signal</keyword>
<proteinExistence type="predicted"/>
<reference evidence="2 3" key="1">
    <citation type="submission" date="2023-08" db="EMBL/GenBank/DDBJ databases">
        <title>Black Yeasts Isolated from many extreme environments.</title>
        <authorList>
            <person name="Coleine C."/>
            <person name="Stajich J.E."/>
            <person name="Selbmann L."/>
        </authorList>
    </citation>
    <scope>NUCLEOTIDE SEQUENCE [LARGE SCALE GENOMIC DNA]</scope>
    <source>
        <strain evidence="2 3">CCFEE 5885</strain>
    </source>
</reference>
<dbReference type="SUPFAM" id="SSF54427">
    <property type="entry name" value="NTF2-like"/>
    <property type="match status" value="1"/>
</dbReference>
<keyword evidence="3" id="KW-1185">Reference proteome</keyword>
<evidence type="ECO:0008006" key="4">
    <source>
        <dbReference type="Google" id="ProtNLM"/>
    </source>
</evidence>
<evidence type="ECO:0000313" key="3">
    <source>
        <dbReference type="Proteomes" id="UP001345013"/>
    </source>
</evidence>
<sequence length="185" mass="20053">MKLSTQFLALLAGAAAGSATAIPTCQWRDWSCATDTTNATRTFVESMFSAVALDNFGASFAEVLGEELSWTVTGSSPIAGVYEPKSVYISQVLTPLRAVLESLPVPIVEHIVVDGYWATVVWHSEGVKGKNGADYDMKYNWLMRTQPEGEDGELKVVEVIGFYDGQKVTNVFEGYDLAALRNGTA</sequence>
<dbReference type="EMBL" id="JAVRRG010000048">
    <property type="protein sequence ID" value="KAK5093070.1"/>
    <property type="molecule type" value="Genomic_DNA"/>
</dbReference>
<comment type="caution">
    <text evidence="2">The sequence shown here is derived from an EMBL/GenBank/DDBJ whole genome shotgun (WGS) entry which is preliminary data.</text>
</comment>
<evidence type="ECO:0000313" key="2">
    <source>
        <dbReference type="EMBL" id="KAK5093070.1"/>
    </source>
</evidence>
<protein>
    <recommendedName>
        <fullName evidence="4">SnoaL-like domain-containing protein</fullName>
    </recommendedName>
</protein>
<name>A0ABR0KBJ6_9EURO</name>
<dbReference type="InterPro" id="IPR032710">
    <property type="entry name" value="NTF2-like_dom_sf"/>
</dbReference>
<dbReference type="Proteomes" id="UP001345013">
    <property type="component" value="Unassembled WGS sequence"/>
</dbReference>
<feature type="chain" id="PRO_5046066611" description="SnoaL-like domain-containing protein" evidence="1">
    <location>
        <begin position="22"/>
        <end position="185"/>
    </location>
</feature>
<gene>
    <name evidence="2" type="ORF">LTR24_004600</name>
</gene>
<evidence type="ECO:0000256" key="1">
    <source>
        <dbReference type="SAM" id="SignalP"/>
    </source>
</evidence>
<feature type="signal peptide" evidence="1">
    <location>
        <begin position="1"/>
        <end position="21"/>
    </location>
</feature>
<accession>A0ABR0KBJ6</accession>
<organism evidence="2 3">
    <name type="scientific">Lithohypha guttulata</name>
    <dbReference type="NCBI Taxonomy" id="1690604"/>
    <lineage>
        <taxon>Eukaryota</taxon>
        <taxon>Fungi</taxon>
        <taxon>Dikarya</taxon>
        <taxon>Ascomycota</taxon>
        <taxon>Pezizomycotina</taxon>
        <taxon>Eurotiomycetes</taxon>
        <taxon>Chaetothyriomycetidae</taxon>
        <taxon>Chaetothyriales</taxon>
        <taxon>Trichomeriaceae</taxon>
        <taxon>Lithohypha</taxon>
    </lineage>
</organism>